<evidence type="ECO:0008006" key="8">
    <source>
        <dbReference type="Google" id="ProtNLM"/>
    </source>
</evidence>
<dbReference type="STRING" id="930117.SAMN05216225_10428"/>
<evidence type="ECO:0000256" key="2">
    <source>
        <dbReference type="ARBA" id="ARBA00022692"/>
    </source>
</evidence>
<dbReference type="Pfam" id="PF09685">
    <property type="entry name" value="MamF_MmsF"/>
    <property type="match status" value="1"/>
</dbReference>
<feature type="transmembrane region" description="Helical" evidence="5">
    <location>
        <begin position="12"/>
        <end position="33"/>
    </location>
</feature>
<protein>
    <recommendedName>
        <fullName evidence="8">DUF4870 domain-containing protein</fullName>
    </recommendedName>
</protein>
<reference evidence="6 7" key="1">
    <citation type="submission" date="2016-11" db="EMBL/GenBank/DDBJ databases">
        <authorList>
            <person name="Jaros S."/>
            <person name="Januszkiewicz K."/>
            <person name="Wedrychowicz H."/>
        </authorList>
    </citation>
    <scope>NUCLEOTIDE SEQUENCE [LARGE SCALE GENOMIC DNA]</scope>
    <source>
        <strain evidence="6 7">IBRC-M 10683</strain>
    </source>
</reference>
<evidence type="ECO:0000313" key="7">
    <source>
        <dbReference type="Proteomes" id="UP000183988"/>
    </source>
</evidence>
<proteinExistence type="predicted"/>
<evidence type="ECO:0000256" key="3">
    <source>
        <dbReference type="ARBA" id="ARBA00022989"/>
    </source>
</evidence>
<sequence length="108" mass="12498">MTTTSDDRLYAMLLYVLSFPFTVLGPLLIWLLKREQSPFVDHHGKQYFNFIVSYFIYGIIGAILMFVLIGFVIVFALSIMAIVFTIIAAVKAYQGEWYKFPLVIEFLK</sequence>
<evidence type="ECO:0000313" key="6">
    <source>
        <dbReference type="EMBL" id="SHG57204.1"/>
    </source>
</evidence>
<dbReference type="AlphaFoldDB" id="A0A1M5KWL0"/>
<dbReference type="InterPro" id="IPR019109">
    <property type="entry name" value="MamF_MmsF"/>
</dbReference>
<keyword evidence="3 5" id="KW-1133">Transmembrane helix</keyword>
<keyword evidence="7" id="KW-1185">Reference proteome</keyword>
<name>A0A1M5KWL0_9BACI</name>
<organism evidence="6 7">
    <name type="scientific">Ornithinibacillus halophilus</name>
    <dbReference type="NCBI Taxonomy" id="930117"/>
    <lineage>
        <taxon>Bacteria</taxon>
        <taxon>Bacillati</taxon>
        <taxon>Bacillota</taxon>
        <taxon>Bacilli</taxon>
        <taxon>Bacillales</taxon>
        <taxon>Bacillaceae</taxon>
        <taxon>Ornithinibacillus</taxon>
    </lineage>
</organism>
<dbReference type="RefSeq" id="WP_072891503.1">
    <property type="nucleotide sequence ID" value="NZ_FQVW01000042.1"/>
</dbReference>
<keyword evidence="2 5" id="KW-0812">Transmembrane</keyword>
<keyword evidence="4 5" id="KW-0472">Membrane</keyword>
<dbReference type="OrthoDB" id="9808930at2"/>
<evidence type="ECO:0000256" key="5">
    <source>
        <dbReference type="SAM" id="Phobius"/>
    </source>
</evidence>
<evidence type="ECO:0000256" key="1">
    <source>
        <dbReference type="ARBA" id="ARBA00004141"/>
    </source>
</evidence>
<evidence type="ECO:0000256" key="4">
    <source>
        <dbReference type="ARBA" id="ARBA00023136"/>
    </source>
</evidence>
<dbReference type="EMBL" id="FQVW01000042">
    <property type="protein sequence ID" value="SHG57204.1"/>
    <property type="molecule type" value="Genomic_DNA"/>
</dbReference>
<feature type="transmembrane region" description="Helical" evidence="5">
    <location>
        <begin position="54"/>
        <end position="87"/>
    </location>
</feature>
<gene>
    <name evidence="6" type="ORF">SAMN05216225_10428</name>
</gene>
<accession>A0A1M5KWL0</accession>
<comment type="subcellular location">
    <subcellularLocation>
        <location evidence="1">Membrane</location>
        <topology evidence="1">Multi-pass membrane protein</topology>
    </subcellularLocation>
</comment>
<dbReference type="Proteomes" id="UP000183988">
    <property type="component" value="Unassembled WGS sequence"/>
</dbReference>